<feature type="compositionally biased region" description="Basic and acidic residues" evidence="1">
    <location>
        <begin position="55"/>
        <end position="64"/>
    </location>
</feature>
<proteinExistence type="predicted"/>
<organism evidence="2">
    <name type="scientific">Fagus sylvatica</name>
    <name type="common">Beechnut</name>
    <dbReference type="NCBI Taxonomy" id="28930"/>
    <lineage>
        <taxon>Eukaryota</taxon>
        <taxon>Viridiplantae</taxon>
        <taxon>Streptophyta</taxon>
        <taxon>Embryophyta</taxon>
        <taxon>Tracheophyta</taxon>
        <taxon>Spermatophyta</taxon>
        <taxon>Magnoliopsida</taxon>
        <taxon>eudicotyledons</taxon>
        <taxon>Gunneridae</taxon>
        <taxon>Pentapetalae</taxon>
        <taxon>rosids</taxon>
        <taxon>fabids</taxon>
        <taxon>Fagales</taxon>
        <taxon>Fagaceae</taxon>
        <taxon>Fagus</taxon>
    </lineage>
</organism>
<protein>
    <submittedName>
        <fullName evidence="2">Uncharacterized protein</fullName>
    </submittedName>
</protein>
<reference evidence="2" key="1">
    <citation type="submission" date="2018-02" db="EMBL/GenBank/DDBJ databases">
        <authorList>
            <person name="Cohen D.B."/>
            <person name="Kent A.D."/>
        </authorList>
    </citation>
    <scope>NUCLEOTIDE SEQUENCE</scope>
</reference>
<feature type="region of interest" description="Disordered" evidence="1">
    <location>
        <begin position="101"/>
        <end position="127"/>
    </location>
</feature>
<accession>A0A2N9I717</accession>
<dbReference type="AlphaFoldDB" id="A0A2N9I717"/>
<sequence length="188" mass="20772">MDRSSLYLQNLEKSSPLEPLYALTRHWNSQQIYTHATTHSRATSTSKLGVPSIISDKDNHHSIDHPPIYLSTVEKPPSEVEHASTRRLKSWGLCPRAVANPNLDPNLERGPHAPRADRTPGFHDSRAPRLHTRLGVFRLEQDTTIRLAIGSVSANAPIGATDTTIRASTPLDLLSAAKIALIRASTRR</sequence>
<evidence type="ECO:0000256" key="1">
    <source>
        <dbReference type="SAM" id="MobiDB-lite"/>
    </source>
</evidence>
<evidence type="ECO:0000313" key="2">
    <source>
        <dbReference type="EMBL" id="SPD19853.1"/>
    </source>
</evidence>
<name>A0A2N9I717_FAGSY</name>
<dbReference type="EMBL" id="OIVN01004891">
    <property type="protein sequence ID" value="SPD19853.1"/>
    <property type="molecule type" value="Genomic_DNA"/>
</dbReference>
<feature type="region of interest" description="Disordered" evidence="1">
    <location>
        <begin position="50"/>
        <end position="76"/>
    </location>
</feature>
<gene>
    <name evidence="2" type="ORF">FSB_LOCUS47735</name>
</gene>
<feature type="compositionally biased region" description="Basic and acidic residues" evidence="1">
    <location>
        <begin position="106"/>
        <end position="127"/>
    </location>
</feature>